<dbReference type="RefSeq" id="XP_029108027.1">
    <property type="nucleotide sequence ID" value="XM_029252194.1"/>
</dbReference>
<dbReference type="AlphaFoldDB" id="A0A8C9VM22"/>
<dbReference type="GO" id="GO:0097484">
    <property type="term" value="P:dendrite extension"/>
    <property type="evidence" value="ECO:0007669"/>
    <property type="project" value="TreeGrafter"/>
</dbReference>
<reference evidence="4" key="3">
    <citation type="submission" date="2025-09" db="UniProtKB">
        <authorList>
            <consortium name="Ensembl"/>
        </authorList>
    </citation>
    <scope>IDENTIFICATION</scope>
</reference>
<proteinExistence type="predicted"/>
<feature type="compositionally biased region" description="Low complexity" evidence="1">
    <location>
        <begin position="170"/>
        <end position="181"/>
    </location>
</feature>
<feature type="compositionally biased region" description="Polar residues" evidence="1">
    <location>
        <begin position="315"/>
        <end position="324"/>
    </location>
</feature>
<dbReference type="Proteomes" id="UP000694397">
    <property type="component" value="Chromosome 5"/>
</dbReference>
<keyword evidence="2" id="KW-0812">Transmembrane</keyword>
<keyword evidence="3" id="KW-0732">Signal</keyword>
<reference evidence="4 5" key="1">
    <citation type="submission" date="2019-04" db="EMBL/GenBank/DDBJ databases">
        <authorList>
            <consortium name="Wellcome Sanger Institute Data Sharing"/>
        </authorList>
    </citation>
    <scope>NUCLEOTIDE SEQUENCE [LARGE SCALE GENOMIC DNA]</scope>
</reference>
<keyword evidence="2" id="KW-1133">Transmembrane helix</keyword>
<feature type="region of interest" description="Disordered" evidence="1">
    <location>
        <begin position="232"/>
        <end position="272"/>
    </location>
</feature>
<keyword evidence="2" id="KW-0472">Membrane</keyword>
<dbReference type="RefSeq" id="XP_029108022.1">
    <property type="nucleotide sequence ID" value="XM_029252189.1"/>
</dbReference>
<name>A0A8C9VM22_SCLFO</name>
<dbReference type="PANTHER" id="PTHR28673">
    <property type="entry name" value="TRANSMEMBRANE PROTEIN 108"/>
    <property type="match status" value="1"/>
</dbReference>
<feature type="compositionally biased region" description="Polar residues" evidence="1">
    <location>
        <begin position="126"/>
        <end position="144"/>
    </location>
</feature>
<dbReference type="GO" id="GO:0008090">
    <property type="term" value="P:retrograde axonal transport"/>
    <property type="evidence" value="ECO:0007669"/>
    <property type="project" value="TreeGrafter"/>
</dbReference>
<dbReference type="GO" id="GO:0097106">
    <property type="term" value="P:postsynaptic density organization"/>
    <property type="evidence" value="ECO:0007669"/>
    <property type="project" value="TreeGrafter"/>
</dbReference>
<dbReference type="InterPro" id="IPR031508">
    <property type="entry name" value="TMEM108"/>
</dbReference>
<feature type="region of interest" description="Disordered" evidence="1">
    <location>
        <begin position="294"/>
        <end position="347"/>
    </location>
</feature>
<dbReference type="RefSeq" id="XP_029108019.1">
    <property type="nucleotide sequence ID" value="XM_029252186.1"/>
</dbReference>
<evidence type="ECO:0000313" key="5">
    <source>
        <dbReference type="Proteomes" id="UP000694397"/>
    </source>
</evidence>
<organism evidence="4 5">
    <name type="scientific">Scleropages formosus</name>
    <name type="common">Asian bonytongue</name>
    <name type="synonym">Osteoglossum formosum</name>
    <dbReference type="NCBI Taxonomy" id="113540"/>
    <lineage>
        <taxon>Eukaryota</taxon>
        <taxon>Metazoa</taxon>
        <taxon>Chordata</taxon>
        <taxon>Craniata</taxon>
        <taxon>Vertebrata</taxon>
        <taxon>Euteleostomi</taxon>
        <taxon>Actinopterygii</taxon>
        <taxon>Neopterygii</taxon>
        <taxon>Teleostei</taxon>
        <taxon>Osteoglossocephala</taxon>
        <taxon>Osteoglossomorpha</taxon>
        <taxon>Osteoglossiformes</taxon>
        <taxon>Osteoglossidae</taxon>
        <taxon>Scleropages</taxon>
    </lineage>
</organism>
<dbReference type="Pfam" id="PF15759">
    <property type="entry name" value="TMEM108"/>
    <property type="match status" value="1"/>
</dbReference>
<dbReference type="GeneTree" id="ENSGT00390000000626"/>
<dbReference type="KEGG" id="sfm:108942153"/>
<dbReference type="GO" id="GO:0010008">
    <property type="term" value="C:endosome membrane"/>
    <property type="evidence" value="ECO:0007669"/>
    <property type="project" value="TreeGrafter"/>
</dbReference>
<evidence type="ECO:0000313" key="4">
    <source>
        <dbReference type="Ensembl" id="ENSSFOP00015061998.1"/>
    </source>
</evidence>
<dbReference type="GO" id="GO:0005769">
    <property type="term" value="C:early endosome"/>
    <property type="evidence" value="ECO:0007669"/>
    <property type="project" value="TreeGrafter"/>
</dbReference>
<feature type="transmembrane region" description="Helical" evidence="2">
    <location>
        <begin position="358"/>
        <end position="380"/>
    </location>
</feature>
<dbReference type="GO" id="GO:1904115">
    <property type="term" value="C:axon cytoplasm"/>
    <property type="evidence" value="ECO:0007669"/>
    <property type="project" value="GOC"/>
</dbReference>
<dbReference type="GO" id="GO:0014069">
    <property type="term" value="C:postsynaptic density"/>
    <property type="evidence" value="ECO:0007669"/>
    <property type="project" value="TreeGrafter"/>
</dbReference>
<accession>A0A8C9VM22</accession>
<dbReference type="GeneID" id="108942153"/>
<dbReference type="PANTHER" id="PTHR28673:SF1">
    <property type="entry name" value="TRANSMEMBRANE PROTEIN 108"/>
    <property type="match status" value="1"/>
</dbReference>
<gene>
    <name evidence="4" type="primary">LOC108942153</name>
</gene>
<dbReference type="RefSeq" id="XP_029108024.1">
    <property type="nucleotide sequence ID" value="XM_029252191.1"/>
</dbReference>
<feature type="compositionally biased region" description="Polar residues" evidence="1">
    <location>
        <begin position="160"/>
        <end position="169"/>
    </location>
</feature>
<evidence type="ECO:0000256" key="3">
    <source>
        <dbReference type="SAM" id="SignalP"/>
    </source>
</evidence>
<dbReference type="RefSeq" id="XP_029108023.1">
    <property type="nucleotide sequence ID" value="XM_029252190.1"/>
</dbReference>
<feature type="signal peptide" evidence="3">
    <location>
        <begin position="1"/>
        <end position="27"/>
    </location>
</feature>
<feature type="chain" id="PRO_5034027924" evidence="3">
    <location>
        <begin position="28"/>
        <end position="462"/>
    </location>
</feature>
<dbReference type="Ensembl" id="ENSSFOT00015076739.1">
    <property type="protein sequence ID" value="ENSSFOP00015061998.1"/>
    <property type="gene ID" value="ENSSFOG00015020047.2"/>
</dbReference>
<feature type="region of interest" description="Disordered" evidence="1">
    <location>
        <begin position="57"/>
        <end position="77"/>
    </location>
</feature>
<feature type="compositionally biased region" description="Polar residues" evidence="1">
    <location>
        <begin position="262"/>
        <end position="272"/>
    </location>
</feature>
<dbReference type="RefSeq" id="XP_029108025.1">
    <property type="nucleotide sequence ID" value="XM_029252192.1"/>
</dbReference>
<dbReference type="OrthoDB" id="9944393at2759"/>
<keyword evidence="5" id="KW-1185">Reference proteome</keyword>
<feature type="compositionally biased region" description="Polar residues" evidence="1">
    <location>
        <begin position="295"/>
        <end position="307"/>
    </location>
</feature>
<dbReference type="RefSeq" id="XP_029108026.1">
    <property type="nucleotide sequence ID" value="XM_029252193.1"/>
</dbReference>
<sequence>MKRSLQVLRCQLLSVVAVLAGPPGSTGLRPSWGSRETGSVAVGNLLPALLAHTAPWNEASSSEGWSTPGKPSTARGLRSTEALGPAAGLRVSSFVSPGSVPGSASVADWVRPRARLSSISRDLRETGSTTVRGSTENARLSTGSAQAAPAERRAVEEATDSSLTTKNHPSSFSSSSSAAVSRLPKESEVPRPHAIALREVNLGDPEASTSVQQNQSPKSGVLIVTDTPSSTLVTSSLSPASFPPSAPPSHSARTGLPEPINFSGSSIAESSTPLTDTSYSVWFLANATDSLLPRGSSSFGQQQTSRWPGSLATDAPSTATSDFFNGTVPLSAPAPRGPGDRPDPSRTSSAVCLRKVDIAWIILAVSVPISSCSVLLTVCCMRKKKKATSQENNMSYWNNSITMDYFNRHAVDLPKEIRSLDAAEEQEACLPPNGDFGNPGAVLVNPFCQETLFINMEKTCDS</sequence>
<dbReference type="RefSeq" id="XP_029108020.1">
    <property type="nucleotide sequence ID" value="XM_029252187.1"/>
</dbReference>
<feature type="region of interest" description="Disordered" evidence="1">
    <location>
        <begin position="120"/>
        <end position="191"/>
    </location>
</feature>
<reference evidence="4" key="2">
    <citation type="submission" date="2025-08" db="UniProtKB">
        <authorList>
            <consortium name="Ensembl"/>
        </authorList>
    </citation>
    <scope>IDENTIFICATION</scope>
</reference>
<evidence type="ECO:0000256" key="2">
    <source>
        <dbReference type="SAM" id="Phobius"/>
    </source>
</evidence>
<evidence type="ECO:0000256" key="1">
    <source>
        <dbReference type="SAM" id="MobiDB-lite"/>
    </source>
</evidence>
<dbReference type="RefSeq" id="XP_029108018.1">
    <property type="nucleotide sequence ID" value="XM_029252185.1"/>
</dbReference>
<protein>
    <submittedName>
        <fullName evidence="4">Transmembrane protein 108-like</fullName>
    </submittedName>
</protein>
<dbReference type="RefSeq" id="XP_029108021.1">
    <property type="nucleotide sequence ID" value="XM_029252188.1"/>
</dbReference>